<dbReference type="CDD" id="cd16106">
    <property type="entry name" value="Ubl_Dsk2p_like"/>
    <property type="match status" value="1"/>
</dbReference>
<comment type="caution">
    <text evidence="4">The sequence shown here is derived from an EMBL/GenBank/DDBJ whole genome shotgun (WGS) entry which is preliminary data.</text>
</comment>
<evidence type="ECO:0000313" key="4">
    <source>
        <dbReference type="EMBL" id="KAL2287991.1"/>
    </source>
</evidence>
<feature type="region of interest" description="Disordered" evidence="1">
    <location>
        <begin position="191"/>
        <end position="214"/>
    </location>
</feature>
<evidence type="ECO:0008006" key="6">
    <source>
        <dbReference type="Google" id="ProtNLM"/>
    </source>
</evidence>
<dbReference type="Gene3D" id="1.10.8.10">
    <property type="entry name" value="DNA helicase RuvA subunit, C-terminal domain"/>
    <property type="match status" value="1"/>
</dbReference>
<dbReference type="InterPro" id="IPR015496">
    <property type="entry name" value="Ubiquilin"/>
</dbReference>
<reference evidence="4 5" key="1">
    <citation type="submission" date="2024-03" db="EMBL/GenBank/DDBJ databases">
        <title>A high-quality draft genome sequence of Diaporthe vaccinii, a causative agent of upright dieback and viscid rot disease in cranberry plants.</title>
        <authorList>
            <person name="Sarrasin M."/>
            <person name="Lang B.F."/>
            <person name="Burger G."/>
        </authorList>
    </citation>
    <scope>NUCLEOTIDE SEQUENCE [LARGE SCALE GENOMIC DNA]</scope>
    <source>
        <strain evidence="4 5">IS7</strain>
    </source>
</reference>
<evidence type="ECO:0000259" key="2">
    <source>
        <dbReference type="PROSITE" id="PS50030"/>
    </source>
</evidence>
<evidence type="ECO:0000256" key="1">
    <source>
        <dbReference type="SAM" id="MobiDB-lite"/>
    </source>
</evidence>
<accession>A0ABR4EZW5</accession>
<gene>
    <name evidence="4" type="ORF">FJTKL_04734</name>
</gene>
<dbReference type="PROSITE" id="PS50030">
    <property type="entry name" value="UBA"/>
    <property type="match status" value="1"/>
</dbReference>
<dbReference type="SMART" id="SM00727">
    <property type="entry name" value="STI1"/>
    <property type="match status" value="2"/>
</dbReference>
<feature type="compositionally biased region" description="Low complexity" evidence="1">
    <location>
        <begin position="410"/>
        <end position="455"/>
    </location>
</feature>
<dbReference type="Gene3D" id="3.10.20.90">
    <property type="entry name" value="Phosphatidylinositol 3-kinase Catalytic Subunit, Chain A, domain 1"/>
    <property type="match status" value="1"/>
</dbReference>
<dbReference type="SUPFAM" id="SSF46934">
    <property type="entry name" value="UBA-like"/>
    <property type="match status" value="1"/>
</dbReference>
<dbReference type="InterPro" id="IPR029071">
    <property type="entry name" value="Ubiquitin-like_domsf"/>
</dbReference>
<dbReference type="InterPro" id="IPR009060">
    <property type="entry name" value="UBA-like_sf"/>
</dbReference>
<dbReference type="SMART" id="SM00165">
    <property type="entry name" value="UBA"/>
    <property type="match status" value="1"/>
</dbReference>
<dbReference type="PANTHER" id="PTHR10677:SF3">
    <property type="entry name" value="FI07626P-RELATED"/>
    <property type="match status" value="1"/>
</dbReference>
<dbReference type="InterPro" id="IPR015940">
    <property type="entry name" value="UBA"/>
</dbReference>
<feature type="domain" description="Ubiquitin-like" evidence="3">
    <location>
        <begin position="115"/>
        <end position="194"/>
    </location>
</feature>
<evidence type="ECO:0000313" key="5">
    <source>
        <dbReference type="Proteomes" id="UP001600888"/>
    </source>
</evidence>
<feature type="region of interest" description="Disordered" evidence="1">
    <location>
        <begin position="329"/>
        <end position="360"/>
    </location>
</feature>
<dbReference type="EMBL" id="JBAWTH010000018">
    <property type="protein sequence ID" value="KAL2287991.1"/>
    <property type="molecule type" value="Genomic_DNA"/>
</dbReference>
<proteinExistence type="predicted"/>
<dbReference type="PROSITE" id="PS50053">
    <property type="entry name" value="UBIQUITIN_2"/>
    <property type="match status" value="1"/>
</dbReference>
<feature type="region of interest" description="Disordered" evidence="1">
    <location>
        <begin position="410"/>
        <end position="481"/>
    </location>
</feature>
<feature type="domain" description="UBA" evidence="2">
    <location>
        <begin position="539"/>
        <end position="583"/>
    </location>
</feature>
<dbReference type="SMART" id="SM00213">
    <property type="entry name" value="UBQ"/>
    <property type="match status" value="1"/>
</dbReference>
<name>A0ABR4EZW5_9PEZI</name>
<organism evidence="4 5">
    <name type="scientific">Diaporthe vaccinii</name>
    <dbReference type="NCBI Taxonomy" id="105482"/>
    <lineage>
        <taxon>Eukaryota</taxon>
        <taxon>Fungi</taxon>
        <taxon>Dikarya</taxon>
        <taxon>Ascomycota</taxon>
        <taxon>Pezizomycotina</taxon>
        <taxon>Sordariomycetes</taxon>
        <taxon>Sordariomycetidae</taxon>
        <taxon>Diaporthales</taxon>
        <taxon>Diaporthaceae</taxon>
        <taxon>Diaporthe</taxon>
        <taxon>Diaporthe eres species complex</taxon>
    </lineage>
</organism>
<feature type="compositionally biased region" description="Low complexity" evidence="1">
    <location>
        <begin position="335"/>
        <end position="353"/>
    </location>
</feature>
<evidence type="ECO:0000259" key="3">
    <source>
        <dbReference type="PROSITE" id="PS50053"/>
    </source>
</evidence>
<dbReference type="InterPro" id="IPR000626">
    <property type="entry name" value="Ubiquitin-like_dom"/>
</dbReference>
<dbReference type="SUPFAM" id="SSF54236">
    <property type="entry name" value="Ubiquitin-like"/>
    <property type="match status" value="1"/>
</dbReference>
<dbReference type="Pfam" id="PF00240">
    <property type="entry name" value="ubiquitin"/>
    <property type="match status" value="1"/>
</dbReference>
<dbReference type="CDD" id="cd14324">
    <property type="entry name" value="UBA_Dsk2p_like"/>
    <property type="match status" value="1"/>
</dbReference>
<dbReference type="Proteomes" id="UP001600888">
    <property type="component" value="Unassembled WGS sequence"/>
</dbReference>
<sequence>MSCLPPILTPSTHRIFHTISLSRLAANLVAPAITFGPPFLSSDIHTWCLSAATPIRTVLLPARRLLPREPTEPTTSQQPFNRNTIRVPLEFFQGSIRTVTGKMSDKAEDSTSAEAQITFKVKASGDKNHQITMPEAATVGELKTKLATEQYENIPVERQRLIYSGRVMKNEDTLASYKVKPGNTIHLVKSAASNPAPAPSASSSSPVPQAVPSNMAAGTSANNLLAGLTGARFAGHANLPSANMFGADGGMGAPPSEDQMADMLSNPNVAQAMNEALNNPQLVDVMIQTNPMLRDNPNAREIIQSPFFRNMLTNPDMLRAVAQMRRSMGGGAGGDAFPAPGATDTTPADAAAGAGAGGASNAQAPQFPFMMPGMFGGPGAGAAGGVGGAGGQGANPFAALFNPFGAAAPTAPQTGAQADGAAGATGATQTPSGDNAAQRDASAAAGSAPPGQTAGNSPSQAPNPFAGLFGAPQGGAANSFGMTPEMMQNVMQMMRGAPQGGAANPNPNPLGMTPEMMQSLMQNFMGGAAEPAAPADTRPPEERYAEQLSQLNEMGFYDFDQNVAALRRSGGNVQGAVNFLLGG</sequence>
<dbReference type="InterPro" id="IPR006636">
    <property type="entry name" value="STI1_HS-bd"/>
</dbReference>
<protein>
    <recommendedName>
        <fullName evidence="6">Deubiquitination-protection protein dph1</fullName>
    </recommendedName>
</protein>
<dbReference type="Pfam" id="PF00627">
    <property type="entry name" value="UBA"/>
    <property type="match status" value="1"/>
</dbReference>
<keyword evidence="5" id="KW-1185">Reference proteome</keyword>
<dbReference type="PANTHER" id="PTHR10677">
    <property type="entry name" value="UBIQUILIN"/>
    <property type="match status" value="1"/>
</dbReference>